<dbReference type="PANTHER" id="PTHR33420">
    <property type="entry name" value="FIMBRIAL SUBUNIT ELFA-RELATED"/>
    <property type="match status" value="1"/>
</dbReference>
<dbReference type="InterPro" id="IPR050263">
    <property type="entry name" value="Bact_Fimbrial_Adh_Pro"/>
</dbReference>
<dbReference type="Pfam" id="PF00419">
    <property type="entry name" value="Fimbrial"/>
    <property type="match status" value="1"/>
</dbReference>
<feature type="chain" id="PRO_5024427268" evidence="4">
    <location>
        <begin position="25"/>
        <end position="355"/>
    </location>
</feature>
<dbReference type="Gene3D" id="2.60.40.1090">
    <property type="entry name" value="Fimbrial-type adhesion domain"/>
    <property type="match status" value="1"/>
</dbReference>
<protein>
    <submittedName>
        <fullName evidence="6">Fimbrial protein</fullName>
    </submittedName>
</protein>
<gene>
    <name evidence="6" type="ORF">GHV41_14640</name>
</gene>
<dbReference type="SUPFAM" id="SSF49401">
    <property type="entry name" value="Bacterial adhesins"/>
    <property type="match status" value="1"/>
</dbReference>
<dbReference type="PANTHER" id="PTHR33420:SF31">
    <property type="entry name" value="TYPE 1 FIMBRIN D-MANNOSE SPECIFIC ADHESIN"/>
    <property type="match status" value="1"/>
</dbReference>
<dbReference type="AlphaFoldDB" id="A0A5Q2VD13"/>
<reference evidence="6 7" key="1">
    <citation type="submission" date="2019-11" db="EMBL/GenBank/DDBJ databases">
        <title>The Phosphoenolpyruvate Phosphotransferase System Regulates Serratia proteamaculans 336X Biofilm Formation and Wheat Roots colonization.</title>
        <authorList>
            <person name="Liu F."/>
        </authorList>
    </citation>
    <scope>NUCLEOTIDE SEQUENCE [LARGE SCALE GENOMIC DNA]</scope>
    <source>
        <strain evidence="6 7">336X</strain>
    </source>
</reference>
<dbReference type="InterPro" id="IPR000259">
    <property type="entry name" value="Adhesion_dom_fimbrial"/>
</dbReference>
<proteinExistence type="predicted"/>
<sequence>MNKTLLALLLLGGGVMTGSMPAAAVPGSCWPTAGQDSRDPKNAQSFTIDQKIEAEGGGVKPTNDSWANGGNFYGACSCPSEDDNSSIYFKFISNNLDINSGTQSDFIYYRYMAGKYDGLSMGFKVSLGGQSTVRVKDVDLSNSNGISNDGSTTEECSYSTAHQFVTGSEGELSLKFDKPFTGELNINEPNLLTIYAKKGPQGQFDPSKPFVTLSFQLRVIVPPQCTINKGDTIEVSFGDIAASAFTPDAPISKPVELKVSCDNELDNNKGKIAFRSSDFGDSGNVIVTKDGDGNIRSDLGIKLKDASSIPINGNSKLPLDSKGELSLSATPTQLGDKKPAVGEFSATATIDLQFN</sequence>
<dbReference type="EMBL" id="CP045913">
    <property type="protein sequence ID" value="QGH61986.1"/>
    <property type="molecule type" value="Genomic_DNA"/>
</dbReference>
<dbReference type="RefSeq" id="WP_153859018.1">
    <property type="nucleotide sequence ID" value="NZ_CP045913.1"/>
</dbReference>
<evidence type="ECO:0000259" key="5">
    <source>
        <dbReference type="Pfam" id="PF00419"/>
    </source>
</evidence>
<evidence type="ECO:0000313" key="7">
    <source>
        <dbReference type="Proteomes" id="UP000381260"/>
    </source>
</evidence>
<dbReference type="GO" id="GO:0043709">
    <property type="term" value="P:cell adhesion involved in single-species biofilm formation"/>
    <property type="evidence" value="ECO:0007669"/>
    <property type="project" value="TreeGrafter"/>
</dbReference>
<dbReference type="InterPro" id="IPR008966">
    <property type="entry name" value="Adhesion_dom_sf"/>
</dbReference>
<dbReference type="GO" id="GO:0009289">
    <property type="term" value="C:pilus"/>
    <property type="evidence" value="ECO:0007669"/>
    <property type="project" value="UniProtKB-SubCell"/>
</dbReference>
<evidence type="ECO:0000256" key="2">
    <source>
        <dbReference type="ARBA" id="ARBA00022729"/>
    </source>
</evidence>
<organism evidence="6 7">
    <name type="scientific">Serratia proteamaculans</name>
    <dbReference type="NCBI Taxonomy" id="28151"/>
    <lineage>
        <taxon>Bacteria</taxon>
        <taxon>Pseudomonadati</taxon>
        <taxon>Pseudomonadota</taxon>
        <taxon>Gammaproteobacteria</taxon>
        <taxon>Enterobacterales</taxon>
        <taxon>Yersiniaceae</taxon>
        <taxon>Serratia</taxon>
    </lineage>
</organism>
<feature type="domain" description="Fimbrial-type adhesion" evidence="5">
    <location>
        <begin position="214"/>
        <end position="354"/>
    </location>
</feature>
<evidence type="ECO:0000256" key="1">
    <source>
        <dbReference type="ARBA" id="ARBA00004561"/>
    </source>
</evidence>
<dbReference type="Proteomes" id="UP000381260">
    <property type="component" value="Chromosome"/>
</dbReference>
<evidence type="ECO:0000256" key="3">
    <source>
        <dbReference type="ARBA" id="ARBA00023263"/>
    </source>
</evidence>
<dbReference type="InterPro" id="IPR036937">
    <property type="entry name" value="Adhesion_dom_fimbrial_sf"/>
</dbReference>
<keyword evidence="3" id="KW-0281">Fimbrium</keyword>
<accession>A0A5Q2VD13</accession>
<evidence type="ECO:0000313" key="6">
    <source>
        <dbReference type="EMBL" id="QGH61986.1"/>
    </source>
</evidence>
<feature type="signal peptide" evidence="4">
    <location>
        <begin position="1"/>
        <end position="24"/>
    </location>
</feature>
<keyword evidence="2 4" id="KW-0732">Signal</keyword>
<comment type="subcellular location">
    <subcellularLocation>
        <location evidence="1">Fimbrium</location>
    </subcellularLocation>
</comment>
<evidence type="ECO:0000256" key="4">
    <source>
        <dbReference type="SAM" id="SignalP"/>
    </source>
</evidence>
<name>A0A5Q2VD13_SERPR</name>